<organism evidence="2 3">
    <name type="scientific">Crossiella cryophila</name>
    <dbReference type="NCBI Taxonomy" id="43355"/>
    <lineage>
        <taxon>Bacteria</taxon>
        <taxon>Bacillati</taxon>
        <taxon>Actinomycetota</taxon>
        <taxon>Actinomycetes</taxon>
        <taxon>Pseudonocardiales</taxon>
        <taxon>Pseudonocardiaceae</taxon>
        <taxon>Crossiella</taxon>
    </lineage>
</organism>
<dbReference type="GO" id="GO:0051213">
    <property type="term" value="F:dioxygenase activity"/>
    <property type="evidence" value="ECO:0007669"/>
    <property type="project" value="UniProtKB-KW"/>
</dbReference>
<feature type="domain" description="Cupin type-2" evidence="1">
    <location>
        <begin position="43"/>
        <end position="99"/>
    </location>
</feature>
<dbReference type="InterPro" id="IPR011051">
    <property type="entry name" value="RmlC_Cupin_sf"/>
</dbReference>
<proteinExistence type="predicted"/>
<dbReference type="Proteomes" id="UP000533598">
    <property type="component" value="Unassembled WGS sequence"/>
</dbReference>
<sequence>MSTDHSHSMPGLGSPAAQPVIEVLDTVPGPPPIPAGAQAMALRITLPPGSPGAPPHRHSGPAYGYVVQGEIIFELEGEPERIIRAGEAFWEPGGDVIHYRGANNLADTETVFAVTLFSAPGQPILTLVSPEELAQREHLRAPRP</sequence>
<keyword evidence="3" id="KW-1185">Reference proteome</keyword>
<dbReference type="AlphaFoldDB" id="A0A7W7FWU9"/>
<comment type="caution">
    <text evidence="2">The sequence shown here is derived from an EMBL/GenBank/DDBJ whole genome shotgun (WGS) entry which is preliminary data.</text>
</comment>
<keyword evidence="2" id="KW-0223">Dioxygenase</keyword>
<dbReference type="Gene3D" id="2.60.120.10">
    <property type="entry name" value="Jelly Rolls"/>
    <property type="match status" value="1"/>
</dbReference>
<gene>
    <name evidence="2" type="ORF">HNR67_006091</name>
</gene>
<evidence type="ECO:0000313" key="3">
    <source>
        <dbReference type="Proteomes" id="UP000533598"/>
    </source>
</evidence>
<dbReference type="Pfam" id="PF07883">
    <property type="entry name" value="Cupin_2"/>
    <property type="match status" value="1"/>
</dbReference>
<dbReference type="InterPro" id="IPR014710">
    <property type="entry name" value="RmlC-like_jellyroll"/>
</dbReference>
<dbReference type="RefSeq" id="WP_185005655.1">
    <property type="nucleotide sequence ID" value="NZ_BAAAUI010000017.1"/>
</dbReference>
<dbReference type="InterPro" id="IPR013096">
    <property type="entry name" value="Cupin_2"/>
</dbReference>
<name>A0A7W7FWU9_9PSEU</name>
<dbReference type="PANTHER" id="PTHR38599">
    <property type="entry name" value="CUPIN DOMAIN PROTEIN (AFU_ORTHOLOGUE AFUA_3G13620)"/>
    <property type="match status" value="1"/>
</dbReference>
<dbReference type="PANTHER" id="PTHR38599:SF1">
    <property type="entry name" value="CUPIN DOMAIN PROTEIN (AFU_ORTHOLOGUE AFUA_3G13620)"/>
    <property type="match status" value="1"/>
</dbReference>
<accession>A0A7W7FWU9</accession>
<evidence type="ECO:0000259" key="1">
    <source>
        <dbReference type="Pfam" id="PF07883"/>
    </source>
</evidence>
<evidence type="ECO:0000313" key="2">
    <source>
        <dbReference type="EMBL" id="MBB4679973.1"/>
    </source>
</evidence>
<dbReference type="EMBL" id="JACHMH010000001">
    <property type="protein sequence ID" value="MBB4679973.1"/>
    <property type="molecule type" value="Genomic_DNA"/>
</dbReference>
<reference evidence="2 3" key="1">
    <citation type="submission" date="2020-08" db="EMBL/GenBank/DDBJ databases">
        <title>Sequencing the genomes of 1000 actinobacteria strains.</title>
        <authorList>
            <person name="Klenk H.-P."/>
        </authorList>
    </citation>
    <scope>NUCLEOTIDE SEQUENCE [LARGE SCALE GENOMIC DNA]</scope>
    <source>
        <strain evidence="2 3">DSM 44230</strain>
    </source>
</reference>
<dbReference type="SUPFAM" id="SSF51182">
    <property type="entry name" value="RmlC-like cupins"/>
    <property type="match status" value="1"/>
</dbReference>
<protein>
    <submittedName>
        <fullName evidence="2">Quercetin dioxygenase-like cupin family protein</fullName>
    </submittedName>
</protein>
<keyword evidence="2" id="KW-0560">Oxidoreductase</keyword>